<keyword evidence="2" id="KW-0732">Signal</keyword>
<dbReference type="EMBL" id="JAVDBT010000015">
    <property type="protein sequence ID" value="MDQ2067645.1"/>
    <property type="molecule type" value="Genomic_DNA"/>
</dbReference>
<evidence type="ECO:0000256" key="1">
    <source>
        <dbReference type="ARBA" id="ARBA00009477"/>
    </source>
</evidence>
<dbReference type="Gene3D" id="1.10.287.470">
    <property type="entry name" value="Helix hairpin bin"/>
    <property type="match status" value="1"/>
</dbReference>
<dbReference type="SUPFAM" id="SSF111369">
    <property type="entry name" value="HlyD-like secretion proteins"/>
    <property type="match status" value="1"/>
</dbReference>
<dbReference type="Pfam" id="PF25954">
    <property type="entry name" value="Beta-barrel_RND_2"/>
    <property type="match status" value="1"/>
</dbReference>
<proteinExistence type="inferred from homology"/>
<dbReference type="Gene3D" id="2.40.50.100">
    <property type="match status" value="1"/>
</dbReference>
<evidence type="ECO:0000313" key="7">
    <source>
        <dbReference type="Proteomes" id="UP001239680"/>
    </source>
</evidence>
<dbReference type="Gene3D" id="2.40.420.20">
    <property type="match status" value="1"/>
</dbReference>
<accession>A0ABU0W2I7</accession>
<evidence type="ECO:0000313" key="6">
    <source>
        <dbReference type="EMBL" id="MDQ2067645.1"/>
    </source>
</evidence>
<evidence type="ECO:0000259" key="3">
    <source>
        <dbReference type="Pfam" id="PF25917"/>
    </source>
</evidence>
<dbReference type="RefSeq" id="WP_306681353.1">
    <property type="nucleotide sequence ID" value="NZ_JAVDBT010000015.1"/>
</dbReference>
<dbReference type="Proteomes" id="UP001239680">
    <property type="component" value="Unassembled WGS sequence"/>
</dbReference>
<gene>
    <name evidence="6" type="ORF">Q9295_14810</name>
</gene>
<feature type="domain" description="CusB-like beta-barrel" evidence="4">
    <location>
        <begin position="244"/>
        <end position="312"/>
    </location>
</feature>
<comment type="similarity">
    <text evidence="1">Belongs to the membrane fusion protein (MFP) (TC 8.A.1) family.</text>
</comment>
<feature type="signal peptide" evidence="2">
    <location>
        <begin position="1"/>
        <end position="20"/>
    </location>
</feature>
<keyword evidence="7" id="KW-1185">Reference proteome</keyword>
<feature type="domain" description="YknX-like C-terminal permuted SH3-like" evidence="5">
    <location>
        <begin position="318"/>
        <end position="384"/>
    </location>
</feature>
<dbReference type="InterPro" id="IPR058792">
    <property type="entry name" value="Beta-barrel_RND_2"/>
</dbReference>
<evidence type="ECO:0000256" key="2">
    <source>
        <dbReference type="SAM" id="SignalP"/>
    </source>
</evidence>
<dbReference type="InterPro" id="IPR058625">
    <property type="entry name" value="MdtA-like_BSH"/>
</dbReference>
<name>A0ABU0W2I7_9RHOB</name>
<sequence>MRHMCPVALLTALLVMPALAPTPLRAEAATDKVAEVLPAITVAPALKHPLVDRIIASGLIEPVEEVHVAPLIEGQPIEALLVDVGELVEEGQVLALLSKSSLELSLAQVKASEASAAATVAQADAQLIEAESSAAEAARVAERTAKLRDQGSASQAAADSANAGAVSATARVTVARQSRQAALAQQALQEAQLANIELQLSRTEVKAPVAGVITARNATLGAIASAAGLPMFVMERDGALEFRADLAEADLPRVTAGAPAKLTAAGLAEPLQGEVRLVEPAIDATTRLGRARISVTEPGALRSGMFVEAEITLAAREGLAVPVTAVGSDKQGSTVMRVKDGVVERVTVTTGIRDGGLIEITQGLEDGDLVVVKAASFVRAGDRINPVPQASN</sequence>
<feature type="chain" id="PRO_5045174651" evidence="2">
    <location>
        <begin position="21"/>
        <end position="392"/>
    </location>
</feature>
<evidence type="ECO:0000259" key="5">
    <source>
        <dbReference type="Pfam" id="PF25989"/>
    </source>
</evidence>
<dbReference type="Pfam" id="PF25917">
    <property type="entry name" value="BSH_RND"/>
    <property type="match status" value="1"/>
</dbReference>
<feature type="domain" description="Multidrug resistance protein MdtA-like barrel-sandwich hybrid" evidence="3">
    <location>
        <begin position="65"/>
        <end position="227"/>
    </location>
</feature>
<comment type="caution">
    <text evidence="6">The sequence shown here is derived from an EMBL/GenBank/DDBJ whole genome shotgun (WGS) entry which is preliminary data.</text>
</comment>
<dbReference type="Gene3D" id="2.40.30.170">
    <property type="match status" value="1"/>
</dbReference>
<dbReference type="PANTHER" id="PTHR30469">
    <property type="entry name" value="MULTIDRUG RESISTANCE PROTEIN MDTA"/>
    <property type="match status" value="1"/>
</dbReference>
<dbReference type="InterPro" id="IPR006143">
    <property type="entry name" value="RND_pump_MFP"/>
</dbReference>
<evidence type="ECO:0000259" key="4">
    <source>
        <dbReference type="Pfam" id="PF25954"/>
    </source>
</evidence>
<dbReference type="NCBIfam" id="TIGR01730">
    <property type="entry name" value="RND_mfp"/>
    <property type="match status" value="1"/>
</dbReference>
<dbReference type="Pfam" id="PF25989">
    <property type="entry name" value="YknX_C"/>
    <property type="match status" value="1"/>
</dbReference>
<protein>
    <submittedName>
        <fullName evidence="6">Efflux RND transporter periplasmic adaptor subunit</fullName>
    </submittedName>
</protein>
<dbReference type="InterPro" id="IPR058637">
    <property type="entry name" value="YknX-like_C"/>
</dbReference>
<dbReference type="PANTHER" id="PTHR30469:SF15">
    <property type="entry name" value="HLYD FAMILY OF SECRETION PROTEINS"/>
    <property type="match status" value="1"/>
</dbReference>
<organism evidence="6 7">
    <name type="scientific">Pseudogemmobacter lacusdianii</name>
    <dbReference type="NCBI Taxonomy" id="3069608"/>
    <lineage>
        <taxon>Bacteria</taxon>
        <taxon>Pseudomonadati</taxon>
        <taxon>Pseudomonadota</taxon>
        <taxon>Alphaproteobacteria</taxon>
        <taxon>Rhodobacterales</taxon>
        <taxon>Paracoccaceae</taxon>
        <taxon>Pseudogemmobacter</taxon>
    </lineage>
</organism>
<reference evidence="6 7" key="1">
    <citation type="submission" date="2023-08" db="EMBL/GenBank/DDBJ databases">
        <title>Characterization of two Paracoccaceae strains isolated from Phycosphere and proposal of Xinfangfangia lacusdiani sp. nov.</title>
        <authorList>
            <person name="Deng Y."/>
            <person name="Zhang Y.Q."/>
        </authorList>
    </citation>
    <scope>NUCLEOTIDE SEQUENCE [LARGE SCALE GENOMIC DNA]</scope>
    <source>
        <strain evidence="6 7">CPCC 101601</strain>
    </source>
</reference>